<name>A0AAV9LME7_9SOLN</name>
<dbReference type="Gene3D" id="3.60.10.10">
    <property type="entry name" value="Endonuclease/exonuclease/phosphatase"/>
    <property type="match status" value="1"/>
</dbReference>
<feature type="coiled-coil region" evidence="1">
    <location>
        <begin position="139"/>
        <end position="166"/>
    </location>
</feature>
<sequence length="262" mass="30920">MKKSVEFIGVIEACGLMDLGFNGLKFTWSNQRGIHFKIWKRLDKAIVNDSWLQDMPHTNITHFPSVGSDHCPLLMEVNARSEDLIKYFKFLNCWAEQPSFTETVARCWDRPVKGNPMWIFHQKLKRLSSTLSVWSKQQFGDIYAKVKEFEEKARDLEEKLIHNNIEEHRAELHGVNAEYIKFMKLEDSILKLKSQLHWFKEGDANSKYFHALIRGRRRSLFIHKILKDDDEWIQGDEHIAQAACEYFQDIFTGEEKLMMKPP</sequence>
<evidence type="ECO:0000313" key="2">
    <source>
        <dbReference type="EMBL" id="KAK4726881.1"/>
    </source>
</evidence>
<comment type="caution">
    <text evidence="2">The sequence shown here is derived from an EMBL/GenBank/DDBJ whole genome shotgun (WGS) entry which is preliminary data.</text>
</comment>
<accession>A0AAV9LME7</accession>
<dbReference type="EMBL" id="JAWPEI010000005">
    <property type="protein sequence ID" value="KAK4726881.1"/>
    <property type="molecule type" value="Genomic_DNA"/>
</dbReference>
<organism evidence="2 3">
    <name type="scientific">Solanum pinnatisectum</name>
    <name type="common">tansyleaf nightshade</name>
    <dbReference type="NCBI Taxonomy" id="50273"/>
    <lineage>
        <taxon>Eukaryota</taxon>
        <taxon>Viridiplantae</taxon>
        <taxon>Streptophyta</taxon>
        <taxon>Embryophyta</taxon>
        <taxon>Tracheophyta</taxon>
        <taxon>Spermatophyta</taxon>
        <taxon>Magnoliopsida</taxon>
        <taxon>eudicotyledons</taxon>
        <taxon>Gunneridae</taxon>
        <taxon>Pentapetalae</taxon>
        <taxon>asterids</taxon>
        <taxon>lamiids</taxon>
        <taxon>Solanales</taxon>
        <taxon>Solanaceae</taxon>
        <taxon>Solanoideae</taxon>
        <taxon>Solaneae</taxon>
        <taxon>Solanum</taxon>
    </lineage>
</organism>
<keyword evidence="1" id="KW-0175">Coiled coil</keyword>
<keyword evidence="3" id="KW-1185">Reference proteome</keyword>
<dbReference type="PANTHER" id="PTHR33710:SF54">
    <property type="entry name" value="NON-LTR RETROELEMENT REVERSE TRANSCRIPTASE"/>
    <property type="match status" value="1"/>
</dbReference>
<gene>
    <name evidence="2" type="ORF">R3W88_031798</name>
</gene>
<dbReference type="SUPFAM" id="SSF56219">
    <property type="entry name" value="DNase I-like"/>
    <property type="match status" value="1"/>
</dbReference>
<dbReference type="AlphaFoldDB" id="A0AAV9LME7"/>
<dbReference type="InterPro" id="IPR036691">
    <property type="entry name" value="Endo/exonu/phosph_ase_sf"/>
</dbReference>
<protein>
    <submittedName>
        <fullName evidence="2">Uncharacterized protein</fullName>
    </submittedName>
</protein>
<dbReference type="Proteomes" id="UP001311915">
    <property type="component" value="Unassembled WGS sequence"/>
</dbReference>
<dbReference type="PANTHER" id="PTHR33710">
    <property type="entry name" value="BNAC02G09200D PROTEIN"/>
    <property type="match status" value="1"/>
</dbReference>
<reference evidence="2 3" key="1">
    <citation type="submission" date="2023-10" db="EMBL/GenBank/DDBJ databases">
        <title>Genome-Wide Identification Analysis in wild type Solanum Pinnatisectum Reveals Some Genes Defensing Phytophthora Infestans.</title>
        <authorList>
            <person name="Sun C."/>
        </authorList>
    </citation>
    <scope>NUCLEOTIDE SEQUENCE [LARGE SCALE GENOMIC DNA]</scope>
    <source>
        <strain evidence="2">LQN</strain>
        <tissue evidence="2">Leaf</tissue>
    </source>
</reference>
<proteinExistence type="predicted"/>
<evidence type="ECO:0000313" key="3">
    <source>
        <dbReference type="Proteomes" id="UP001311915"/>
    </source>
</evidence>
<evidence type="ECO:0000256" key="1">
    <source>
        <dbReference type="SAM" id="Coils"/>
    </source>
</evidence>